<dbReference type="AlphaFoldDB" id="A0A2H1VZC2"/>
<reference evidence="1" key="1">
    <citation type="submission" date="2016-07" db="EMBL/GenBank/DDBJ databases">
        <authorList>
            <person name="Bretaudeau A."/>
        </authorList>
    </citation>
    <scope>NUCLEOTIDE SEQUENCE</scope>
    <source>
        <strain evidence="1">Rice</strain>
        <tissue evidence="1">Whole body</tissue>
    </source>
</reference>
<protein>
    <submittedName>
        <fullName evidence="1">SFRICE_034577</fullName>
    </submittedName>
</protein>
<sequence>NFSCVVGAFRNLKINIHVAPRPEATICGSHKELLRTCYPSHGSLLPSHRCNCAVTLNATAAVIKSSRLPASGKRRSIEFHRLAFEGNWVETSRGCGDIMAAPACPAVPMFP</sequence>
<organism evidence="1">
    <name type="scientific">Spodoptera frugiperda</name>
    <name type="common">Fall armyworm</name>
    <dbReference type="NCBI Taxonomy" id="7108"/>
    <lineage>
        <taxon>Eukaryota</taxon>
        <taxon>Metazoa</taxon>
        <taxon>Ecdysozoa</taxon>
        <taxon>Arthropoda</taxon>
        <taxon>Hexapoda</taxon>
        <taxon>Insecta</taxon>
        <taxon>Pterygota</taxon>
        <taxon>Neoptera</taxon>
        <taxon>Endopterygota</taxon>
        <taxon>Lepidoptera</taxon>
        <taxon>Glossata</taxon>
        <taxon>Ditrysia</taxon>
        <taxon>Noctuoidea</taxon>
        <taxon>Noctuidae</taxon>
        <taxon>Amphipyrinae</taxon>
        <taxon>Spodoptera</taxon>
    </lineage>
</organism>
<feature type="non-terminal residue" evidence="1">
    <location>
        <position position="1"/>
    </location>
</feature>
<proteinExistence type="predicted"/>
<name>A0A2H1VZC2_SPOFR</name>
<dbReference type="EMBL" id="ODYU01005394">
    <property type="protein sequence ID" value="SOQ46185.1"/>
    <property type="molecule type" value="Genomic_DNA"/>
</dbReference>
<evidence type="ECO:0000313" key="1">
    <source>
        <dbReference type="EMBL" id="SOQ46185.1"/>
    </source>
</evidence>
<accession>A0A2H1VZC2</accession>
<gene>
    <name evidence="1" type="ORF">SFRICE_034577</name>
</gene>
<feature type="non-terminal residue" evidence="1">
    <location>
        <position position="111"/>
    </location>
</feature>